<feature type="transmembrane region" description="Helical" evidence="7">
    <location>
        <begin position="94"/>
        <end position="113"/>
    </location>
</feature>
<feature type="transmembrane region" description="Helical" evidence="7">
    <location>
        <begin position="17"/>
        <end position="37"/>
    </location>
</feature>
<dbReference type="Pfam" id="PF00950">
    <property type="entry name" value="ABC-3"/>
    <property type="match status" value="1"/>
</dbReference>
<dbReference type="RefSeq" id="WP_270028081.1">
    <property type="nucleotide sequence ID" value="NZ_JAPDDP010000058.1"/>
</dbReference>
<evidence type="ECO:0000256" key="3">
    <source>
        <dbReference type="ARBA" id="ARBA00022692"/>
    </source>
</evidence>
<dbReference type="EMBL" id="JAPDDP010000058">
    <property type="protein sequence ID" value="MDA0183669.1"/>
    <property type="molecule type" value="Genomic_DNA"/>
</dbReference>
<keyword evidence="6" id="KW-0813">Transport</keyword>
<dbReference type="InterPro" id="IPR037294">
    <property type="entry name" value="ABC_BtuC-like"/>
</dbReference>
<feature type="transmembrane region" description="Helical" evidence="7">
    <location>
        <begin position="174"/>
        <end position="192"/>
    </location>
</feature>
<dbReference type="SUPFAM" id="SSF81345">
    <property type="entry name" value="ABC transporter involved in vitamin B12 uptake, BtuC"/>
    <property type="match status" value="1"/>
</dbReference>
<keyword evidence="5 7" id="KW-0472">Membrane</keyword>
<dbReference type="Gene3D" id="1.10.3470.10">
    <property type="entry name" value="ABC transporter involved in vitamin B12 uptake, BtuC"/>
    <property type="match status" value="1"/>
</dbReference>
<dbReference type="Proteomes" id="UP001147653">
    <property type="component" value="Unassembled WGS sequence"/>
</dbReference>
<comment type="similarity">
    <text evidence="2 6">Belongs to the ABC-3 integral membrane protein family.</text>
</comment>
<feature type="transmembrane region" description="Helical" evidence="7">
    <location>
        <begin position="133"/>
        <end position="153"/>
    </location>
</feature>
<comment type="caution">
    <text evidence="8">The sequence shown here is derived from an EMBL/GenBank/DDBJ whole genome shotgun (WGS) entry which is preliminary data.</text>
</comment>
<proteinExistence type="inferred from homology"/>
<evidence type="ECO:0000256" key="6">
    <source>
        <dbReference type="RuleBase" id="RU003943"/>
    </source>
</evidence>
<keyword evidence="3 6" id="KW-0812">Transmembrane</keyword>
<evidence type="ECO:0000313" key="8">
    <source>
        <dbReference type="EMBL" id="MDA0183669.1"/>
    </source>
</evidence>
<feature type="transmembrane region" description="Helical" evidence="7">
    <location>
        <begin position="245"/>
        <end position="265"/>
    </location>
</feature>
<evidence type="ECO:0000256" key="7">
    <source>
        <dbReference type="SAM" id="Phobius"/>
    </source>
</evidence>
<evidence type="ECO:0000256" key="2">
    <source>
        <dbReference type="ARBA" id="ARBA00008034"/>
    </source>
</evidence>
<evidence type="ECO:0000256" key="4">
    <source>
        <dbReference type="ARBA" id="ARBA00022989"/>
    </source>
</evidence>
<gene>
    <name evidence="8" type="ORF">OJ997_25395</name>
</gene>
<dbReference type="InterPro" id="IPR001626">
    <property type="entry name" value="ABC_TroCD"/>
</dbReference>
<accession>A0A9X3NEB1</accession>
<feature type="transmembrane region" description="Helical" evidence="7">
    <location>
        <begin position="198"/>
        <end position="214"/>
    </location>
</feature>
<keyword evidence="4 7" id="KW-1133">Transmembrane helix</keyword>
<keyword evidence="9" id="KW-1185">Reference proteome</keyword>
<feature type="transmembrane region" description="Helical" evidence="7">
    <location>
        <begin position="57"/>
        <end position="82"/>
    </location>
</feature>
<protein>
    <submittedName>
        <fullName evidence="8">Metal ABC transporter permease</fullName>
    </submittedName>
</protein>
<dbReference type="AlphaFoldDB" id="A0A9X3NEB1"/>
<feature type="transmembrane region" description="Helical" evidence="7">
    <location>
        <begin position="221"/>
        <end position="239"/>
    </location>
</feature>
<dbReference type="GO" id="GO:0010043">
    <property type="term" value="P:response to zinc ion"/>
    <property type="evidence" value="ECO:0007669"/>
    <property type="project" value="TreeGrafter"/>
</dbReference>
<evidence type="ECO:0000256" key="1">
    <source>
        <dbReference type="ARBA" id="ARBA00004141"/>
    </source>
</evidence>
<evidence type="ECO:0000256" key="5">
    <source>
        <dbReference type="ARBA" id="ARBA00023136"/>
    </source>
</evidence>
<name>A0A9X3NEB1_9ACTN</name>
<dbReference type="GO" id="GO:0055085">
    <property type="term" value="P:transmembrane transport"/>
    <property type="evidence" value="ECO:0007669"/>
    <property type="project" value="InterPro"/>
</dbReference>
<organism evidence="8 9">
    <name type="scientific">Solirubrobacter phytolaccae</name>
    <dbReference type="NCBI Taxonomy" id="1404360"/>
    <lineage>
        <taxon>Bacteria</taxon>
        <taxon>Bacillati</taxon>
        <taxon>Actinomycetota</taxon>
        <taxon>Thermoleophilia</taxon>
        <taxon>Solirubrobacterales</taxon>
        <taxon>Solirubrobacteraceae</taxon>
        <taxon>Solirubrobacter</taxon>
    </lineage>
</organism>
<dbReference type="GO" id="GO:0043190">
    <property type="term" value="C:ATP-binding cassette (ABC) transporter complex"/>
    <property type="evidence" value="ECO:0007669"/>
    <property type="project" value="InterPro"/>
</dbReference>
<comment type="subcellular location">
    <subcellularLocation>
        <location evidence="6">Cell membrane</location>
        <topology evidence="6">Multi-pass membrane protein</topology>
    </subcellularLocation>
    <subcellularLocation>
        <location evidence="1">Membrane</location>
        <topology evidence="1">Multi-pass membrane protein</topology>
    </subcellularLocation>
</comment>
<sequence>MLDALLEPWHEPILREALLEVVFVGLACGALGVWVVLYGRAYSAESLSHAMFPGLVVAALIGVPVVLGGAVGLAIAALAVAAAGRVRTLGADNAVAVVITSLLGLGTLLALSADSPPGLQALLFGDVLATSPSGLLLAGGLAALVLAGSWVAYPRLLAVGFDPTSARAIGIRAFSAEAALAVLLTLAVLVGVQALGNLLVVAALIAPAVAAATFTKRVPPMIVAACAIGVACGVGGLYLSYYAGIAAGAAIAGLLVAVAALAAACRQIHTATP</sequence>
<dbReference type="PANTHER" id="PTHR30477">
    <property type="entry name" value="ABC-TRANSPORTER METAL-BINDING PROTEIN"/>
    <property type="match status" value="1"/>
</dbReference>
<dbReference type="PANTHER" id="PTHR30477:SF13">
    <property type="entry name" value="IRON TRANSPORT SYSTEM MEMBRANE PROTEIN HI_0360-RELATED"/>
    <property type="match status" value="1"/>
</dbReference>
<reference evidence="8" key="1">
    <citation type="submission" date="2022-10" db="EMBL/GenBank/DDBJ databases">
        <title>The WGS of Solirubrobacter phytolaccae KCTC 29190.</title>
        <authorList>
            <person name="Jiang Z."/>
        </authorList>
    </citation>
    <scope>NUCLEOTIDE SEQUENCE</scope>
    <source>
        <strain evidence="8">KCTC 29190</strain>
    </source>
</reference>
<evidence type="ECO:0000313" key="9">
    <source>
        <dbReference type="Proteomes" id="UP001147653"/>
    </source>
</evidence>